<feature type="compositionally biased region" description="Low complexity" evidence="1">
    <location>
        <begin position="104"/>
        <end position="114"/>
    </location>
</feature>
<reference evidence="2" key="1">
    <citation type="submission" date="2021-03" db="EMBL/GenBank/DDBJ databases">
        <title>Draft genome sequence of rust myrtle Austropuccinia psidii MF-1, a brazilian biotype.</title>
        <authorList>
            <person name="Quecine M.C."/>
            <person name="Pachon D.M.R."/>
            <person name="Bonatelli M.L."/>
            <person name="Correr F.H."/>
            <person name="Franceschini L.M."/>
            <person name="Leite T.F."/>
            <person name="Margarido G.R.A."/>
            <person name="Almeida C.A."/>
            <person name="Ferrarezi J.A."/>
            <person name="Labate C.A."/>
        </authorList>
    </citation>
    <scope>NUCLEOTIDE SEQUENCE</scope>
    <source>
        <strain evidence="2">MF-1</strain>
    </source>
</reference>
<feature type="region of interest" description="Disordered" evidence="1">
    <location>
        <begin position="148"/>
        <end position="169"/>
    </location>
</feature>
<gene>
    <name evidence="2" type="ORF">O181_015544</name>
</gene>
<keyword evidence="3" id="KW-1185">Reference proteome</keyword>
<feature type="compositionally biased region" description="Basic and acidic residues" evidence="1">
    <location>
        <begin position="158"/>
        <end position="169"/>
    </location>
</feature>
<accession>A0A9Q3C044</accession>
<dbReference type="EMBL" id="AVOT02004256">
    <property type="protein sequence ID" value="MBW0475829.1"/>
    <property type="molecule type" value="Genomic_DNA"/>
</dbReference>
<dbReference type="Proteomes" id="UP000765509">
    <property type="component" value="Unassembled WGS sequence"/>
</dbReference>
<comment type="caution">
    <text evidence="2">The sequence shown here is derived from an EMBL/GenBank/DDBJ whole genome shotgun (WGS) entry which is preliminary data.</text>
</comment>
<dbReference type="AlphaFoldDB" id="A0A9Q3C044"/>
<proteinExistence type="predicted"/>
<name>A0A9Q3C044_9BASI</name>
<organism evidence="2 3">
    <name type="scientific">Austropuccinia psidii MF-1</name>
    <dbReference type="NCBI Taxonomy" id="1389203"/>
    <lineage>
        <taxon>Eukaryota</taxon>
        <taxon>Fungi</taxon>
        <taxon>Dikarya</taxon>
        <taxon>Basidiomycota</taxon>
        <taxon>Pucciniomycotina</taxon>
        <taxon>Pucciniomycetes</taxon>
        <taxon>Pucciniales</taxon>
        <taxon>Sphaerophragmiaceae</taxon>
        <taxon>Austropuccinia</taxon>
    </lineage>
</organism>
<sequence length="169" mass="18541">MPIFNIQPKTMDPSTPDPIPSVISRQNTQISVPDLTAIVSPTYPNNHYSLFISGSFCTNTPTFLSNIKGPSMANQQHINPLLFISDFLTDTDSSTPNYKTGVPSSSDSNTKSGSNRFGSDGGIYHRMELDKQSSEEYLGEDDEYLIADDSGLGIDDDTPPKRCKLADKR</sequence>
<evidence type="ECO:0000313" key="3">
    <source>
        <dbReference type="Proteomes" id="UP000765509"/>
    </source>
</evidence>
<feature type="region of interest" description="Disordered" evidence="1">
    <location>
        <begin position="94"/>
        <end position="124"/>
    </location>
</feature>
<protein>
    <submittedName>
        <fullName evidence="2">Uncharacterized protein</fullName>
    </submittedName>
</protein>
<evidence type="ECO:0000313" key="2">
    <source>
        <dbReference type="EMBL" id="MBW0475829.1"/>
    </source>
</evidence>
<evidence type="ECO:0000256" key="1">
    <source>
        <dbReference type="SAM" id="MobiDB-lite"/>
    </source>
</evidence>